<comment type="subunit">
    <text evidence="3">Component of the NuA4 histone acetyltransferase complex.</text>
</comment>
<comment type="similarity">
    <text evidence="2">Belongs to the EMP24/GP25L family.</text>
</comment>
<feature type="compositionally biased region" description="Basic and acidic residues" evidence="10">
    <location>
        <begin position="259"/>
        <end position="272"/>
    </location>
</feature>
<dbReference type="PROSITE" id="PS50866">
    <property type="entry name" value="GOLD"/>
    <property type="match status" value="1"/>
</dbReference>
<feature type="domain" description="GOLD" evidence="14">
    <location>
        <begin position="32"/>
        <end position="115"/>
    </location>
</feature>
<evidence type="ECO:0000256" key="1">
    <source>
        <dbReference type="ARBA" id="ARBA00004479"/>
    </source>
</evidence>
<feature type="region of interest" description="Disordered" evidence="10">
    <location>
        <begin position="351"/>
        <end position="433"/>
    </location>
</feature>
<feature type="region of interest" description="Disordered" evidence="10">
    <location>
        <begin position="233"/>
        <end position="285"/>
    </location>
</feature>
<organism evidence="15 16">
    <name type="scientific">Colletotrichum abscissum</name>
    <dbReference type="NCBI Taxonomy" id="1671311"/>
    <lineage>
        <taxon>Eukaryota</taxon>
        <taxon>Fungi</taxon>
        <taxon>Dikarya</taxon>
        <taxon>Ascomycota</taxon>
        <taxon>Pezizomycotina</taxon>
        <taxon>Sordariomycetes</taxon>
        <taxon>Hypocreomycetidae</taxon>
        <taxon>Glomerellales</taxon>
        <taxon>Glomerellaceae</taxon>
        <taxon>Colletotrichum</taxon>
        <taxon>Colletotrichum acutatum species complex</taxon>
    </lineage>
</organism>
<feature type="transmembrane region" description="Helical" evidence="11">
    <location>
        <begin position="180"/>
        <end position="202"/>
    </location>
</feature>
<comment type="caution">
    <text evidence="15">The sequence shown here is derived from an EMBL/GenBank/DDBJ whole genome shotgun (WGS) entry which is preliminary data.</text>
</comment>
<reference evidence="15" key="1">
    <citation type="submission" date="2019-01" db="EMBL/GenBank/DDBJ databases">
        <title>Colletotrichum abscissum LGMF1257.</title>
        <authorList>
            <person name="Baroncelli R."/>
        </authorList>
    </citation>
    <scope>NUCLEOTIDE SEQUENCE</scope>
    <source>
        <strain evidence="15">Ca142</strain>
    </source>
</reference>
<dbReference type="SUPFAM" id="SSF101576">
    <property type="entry name" value="Supernatant protein factor (SPF), C-terminal domain"/>
    <property type="match status" value="1"/>
</dbReference>
<feature type="compositionally biased region" description="Polar residues" evidence="10">
    <location>
        <begin position="543"/>
        <end position="562"/>
    </location>
</feature>
<evidence type="ECO:0000256" key="12">
    <source>
        <dbReference type="SAM" id="SignalP"/>
    </source>
</evidence>
<feature type="region of interest" description="Disordered" evidence="10">
    <location>
        <begin position="502"/>
        <end position="658"/>
    </location>
</feature>
<dbReference type="PROSITE" id="PS50013">
    <property type="entry name" value="CHROMO_2"/>
    <property type="match status" value="1"/>
</dbReference>
<feature type="compositionally biased region" description="Polar residues" evidence="10">
    <location>
        <begin position="648"/>
        <end position="657"/>
    </location>
</feature>
<dbReference type="InterPro" id="IPR038609">
    <property type="entry name" value="HDA1_su2/3_sf"/>
</dbReference>
<evidence type="ECO:0000256" key="8">
    <source>
        <dbReference type="ARBA" id="ARBA00037847"/>
    </source>
</evidence>
<keyword evidence="16" id="KW-1185">Reference proteome</keyword>
<dbReference type="InterPro" id="IPR015720">
    <property type="entry name" value="Emp24-like"/>
</dbReference>
<keyword evidence="7 11" id="KW-0472">Membrane</keyword>
<feature type="compositionally biased region" description="Polar residues" evidence="10">
    <location>
        <begin position="502"/>
        <end position="531"/>
    </location>
</feature>
<dbReference type="Proteomes" id="UP001056436">
    <property type="component" value="Unassembled WGS sequence"/>
</dbReference>
<dbReference type="SUPFAM" id="SSF54160">
    <property type="entry name" value="Chromo domain-like"/>
    <property type="match status" value="1"/>
</dbReference>
<dbReference type="GO" id="GO:0006338">
    <property type="term" value="P:chromatin remodeling"/>
    <property type="evidence" value="ECO:0007669"/>
    <property type="project" value="UniProtKB-ARBA"/>
</dbReference>
<evidence type="ECO:0000259" key="13">
    <source>
        <dbReference type="PROSITE" id="PS50013"/>
    </source>
</evidence>
<feature type="signal peptide" evidence="12">
    <location>
        <begin position="1"/>
        <end position="20"/>
    </location>
</feature>
<feature type="region of interest" description="Disordered" evidence="10">
    <location>
        <begin position="674"/>
        <end position="726"/>
    </location>
</feature>
<feature type="compositionally biased region" description="Polar residues" evidence="10">
    <location>
        <begin position="602"/>
        <end position="613"/>
    </location>
</feature>
<evidence type="ECO:0008006" key="17">
    <source>
        <dbReference type="Google" id="ProtNLM"/>
    </source>
</evidence>
<name>A0A9Q0B3Z7_9PEZI</name>
<feature type="chain" id="PRO_5040264099" description="Endosomal cargo receptor" evidence="12">
    <location>
        <begin position="21"/>
        <end position="1691"/>
    </location>
</feature>
<feature type="compositionally biased region" description="Polar residues" evidence="10">
    <location>
        <begin position="402"/>
        <end position="416"/>
    </location>
</feature>
<keyword evidence="6 11" id="KW-1133">Transmembrane helix</keyword>
<feature type="compositionally biased region" description="Polar residues" evidence="10">
    <location>
        <begin position="781"/>
        <end position="790"/>
    </location>
</feature>
<evidence type="ECO:0000256" key="6">
    <source>
        <dbReference type="ARBA" id="ARBA00022989"/>
    </source>
</evidence>
<sequence>MRVSAIACGLFACFVSQVAATALTYKLHANEKACFYAKTQKDNEKIAFYFAVQSGGSFDVDYTVTGPGNKMILDGAKERQGDFVFTAQQMGDYEFCFNNEMSTFAEKFVDFEIAVENEVRAQLPAKQGASPEQHSTLEETIFKLSGQLSTISRGQKYFRTRENRNFSTVRSTEGRIINFSMIQCALIVLMGALQVFIVRFFFQGARKGYVLSSDFARTYRNLTRASSKDQRYLWTRNRIRQPNPPRQRAPPKQHTTSAEVDRDSSMPRDSRRSSKNPKKHKEQPKEEWYIIKDILQERRNGSNIEYLVDWEDNPETGERYRPTWAPSKDVTSKAIFDWRRKLDLVYQEDGTAPAGEPVLRDVRGVAQQGSPARTPSTRSIDSSQPVQTANRRRRSQSRQSEDLQNPDSDNDSNPPQQKRYPSEVPSLLSSASEVDTDAASDVVYNNTTASFFVAIPSKVDRDFSEYISISDSRGSTSLSSQPISALEDEDSQVVITEGLSQRTIPDSQEYSAFDTQDSPFSNRQGASTSNKGDACVEREIPDSQKQSSLRTSLSKSTDSQARYLSPADHRSHFFVRRTPLESPHPASQNHPPEPVSSGYIPLTQNSPEPSQGPSFDLDQASPFNRHSAVEPAASHPPRRASREHDSLPSVSDRSIPSHQIDDLRAVEQAENSAIGDYPQDSQPTRTPIFLTQPAFDFDTSTSQATSSAKSASSKSQQQTENQEWATEQVIACSDTRPSQNTQAAQVVQPLLDISASQSSTEEPVVPDTVRRRPSRIRFSPTVASSGSPPSQRDEDEVSEADSFQTCFERRSLPPHPSSSNKSQGSDRPLSLPPAMDTSGDEPLSAIEELMRIQEAALQGTLGEAGLTSPTTESAQIRHDDPSLVADLAFSAPMDHPSIQINSQPPLTGNWTMGEPVTSSTDMPGLAGAPVEPAMEPLIHEEHQTASMGDIFPSNLMPPEAAEQLPITISPSDISRSVEPEEASNTLPQPEDHPMDMLPEDQTTAGDQSTVTSPDIEEPYLSGPPTTVDQSEYLVTLSFPANIRPLYRSTIKSYRNMIEQFTKDMQSEEDIPDKTAIESIGKMFSQLRDICDMPAPLDGDSIDALSAEDLKKHAMGTNSKFFFVGRFLERLQTSHKKILILARDINVIGYLEAIVGTGDMAYSRKGLHELESQDEHSLLVVLVHSEQALVDDLSDFDVVIGFDNGILQTDLLDQWGKMNGKKPMLLRLTTTCSIEHLELLLPADFTGLVRQNALCIAVCQSRKMSYLDERDNQGVMIDHYAVSFANQAILPDPGFDWDPELIPSSVLDLYSSSQPESQAEEPTRKRKTDGEQQQAVKRLRVSPLPGQDPGDIDAAVSSQLNPRPSQLHVQTTQEHLDTLTDKVGSVGTAQHYRLLTEYQVSELEHQLEEKNSMESNLRKQVINLSKRVKSYDETTNSIQAAHMASLRERAKFEAERDEAKRKEEQALEKSREWQEKAQAFEEKLKVKSATLEEALVNAGSVATETFKEKTAELEKALAKVAELEKKLESRDGELSYARDAYQTANHSNSELSRENRELKEQVAAMQSSVPGNLAQVLNVTANAGQQVKEMQRQIVETKAITKDREKELARVEKELRALKNGRRETRQQSVPRSPRLSVMSPRTGRAAGGGGNGGSASRGTSPTPHESGGGTPVAGLQFFNNSANNRWPHLRD</sequence>
<protein>
    <recommendedName>
        <fullName evidence="17">Endosomal cargo receptor</fullName>
    </recommendedName>
</protein>
<feature type="region of interest" description="Disordered" evidence="10">
    <location>
        <begin position="1617"/>
        <end position="1691"/>
    </location>
</feature>
<dbReference type="Gene3D" id="2.40.50.40">
    <property type="match status" value="1"/>
</dbReference>
<dbReference type="Gene3D" id="3.40.50.12360">
    <property type="match status" value="1"/>
</dbReference>
<comment type="subcellular location">
    <subcellularLocation>
        <location evidence="8">Endomembrane system</location>
        <topology evidence="8">Single-pass membrane protein</topology>
    </subcellularLocation>
    <subcellularLocation>
        <location evidence="1">Membrane</location>
        <topology evidence="1">Single-pass type I membrane protein</topology>
    </subcellularLocation>
</comment>
<feature type="domain" description="Chromo" evidence="13">
    <location>
        <begin position="289"/>
        <end position="357"/>
    </location>
</feature>
<feature type="compositionally biased region" description="Low complexity" evidence="10">
    <location>
        <begin position="699"/>
        <end position="719"/>
    </location>
</feature>
<dbReference type="EMBL" id="SDAQ01000040">
    <property type="protein sequence ID" value="KAI3551033.1"/>
    <property type="molecule type" value="Genomic_DNA"/>
</dbReference>
<dbReference type="PANTHER" id="PTHR22811">
    <property type="entry name" value="TRANSMEMBRANE EMP24 DOMAIN-CONTAINING PROTEIN"/>
    <property type="match status" value="1"/>
</dbReference>
<feature type="compositionally biased region" description="Gly residues" evidence="10">
    <location>
        <begin position="1645"/>
        <end position="1655"/>
    </location>
</feature>
<dbReference type="OrthoDB" id="1929172at2759"/>
<dbReference type="GO" id="GO:0016020">
    <property type="term" value="C:membrane"/>
    <property type="evidence" value="ECO:0007669"/>
    <property type="project" value="UniProtKB-SubCell"/>
</dbReference>
<proteinExistence type="inferred from homology"/>
<feature type="compositionally biased region" description="Polar residues" evidence="10">
    <location>
        <begin position="1000"/>
        <end position="1012"/>
    </location>
</feature>
<evidence type="ECO:0000313" key="16">
    <source>
        <dbReference type="Proteomes" id="UP001056436"/>
    </source>
</evidence>
<feature type="region of interest" description="Disordered" evidence="10">
    <location>
        <begin position="973"/>
        <end position="1026"/>
    </location>
</feature>
<evidence type="ECO:0000256" key="10">
    <source>
        <dbReference type="SAM" id="MobiDB-lite"/>
    </source>
</evidence>
<feature type="coiled-coil region" evidence="9">
    <location>
        <begin position="1399"/>
        <end position="1567"/>
    </location>
</feature>
<dbReference type="InterPro" id="IPR000953">
    <property type="entry name" value="Chromo/chromo_shadow_dom"/>
</dbReference>
<accession>A0A9Q0B3Z7</accession>
<dbReference type="Pfam" id="PF01105">
    <property type="entry name" value="EMP24_GP25L"/>
    <property type="match status" value="1"/>
</dbReference>
<evidence type="ECO:0000256" key="3">
    <source>
        <dbReference type="ARBA" id="ARBA00011353"/>
    </source>
</evidence>
<evidence type="ECO:0000259" key="14">
    <source>
        <dbReference type="PROSITE" id="PS50866"/>
    </source>
</evidence>
<dbReference type="SMART" id="SM01190">
    <property type="entry name" value="EMP24_GP25L"/>
    <property type="match status" value="1"/>
</dbReference>
<keyword evidence="5 12" id="KW-0732">Signal</keyword>
<feature type="compositionally biased region" description="Basic residues" evidence="10">
    <location>
        <begin position="273"/>
        <end position="282"/>
    </location>
</feature>
<dbReference type="GO" id="GO:0012505">
    <property type="term" value="C:endomembrane system"/>
    <property type="evidence" value="ECO:0007669"/>
    <property type="project" value="UniProtKB-SubCell"/>
</dbReference>
<evidence type="ECO:0000256" key="2">
    <source>
        <dbReference type="ARBA" id="ARBA00007104"/>
    </source>
</evidence>
<gene>
    <name evidence="15" type="ORF">CABS02_07376</name>
</gene>
<dbReference type="InterPro" id="IPR009038">
    <property type="entry name" value="GOLD_dom"/>
</dbReference>
<evidence type="ECO:0000256" key="9">
    <source>
        <dbReference type="SAM" id="Coils"/>
    </source>
</evidence>
<evidence type="ECO:0000256" key="5">
    <source>
        <dbReference type="ARBA" id="ARBA00022729"/>
    </source>
</evidence>
<feature type="region of interest" description="Disordered" evidence="10">
    <location>
        <begin position="754"/>
        <end position="840"/>
    </location>
</feature>
<dbReference type="InterPro" id="IPR036598">
    <property type="entry name" value="GOLD_dom_sf"/>
</dbReference>
<evidence type="ECO:0000256" key="7">
    <source>
        <dbReference type="ARBA" id="ARBA00023136"/>
    </source>
</evidence>
<keyword evidence="9" id="KW-0175">Coiled coil</keyword>
<feature type="compositionally biased region" description="Polar residues" evidence="10">
    <location>
        <begin position="367"/>
        <end position="389"/>
    </location>
</feature>
<evidence type="ECO:0000256" key="4">
    <source>
        <dbReference type="ARBA" id="ARBA00022692"/>
    </source>
</evidence>
<keyword evidence="4 11" id="KW-0812">Transmembrane</keyword>
<evidence type="ECO:0000313" key="15">
    <source>
        <dbReference type="EMBL" id="KAI3551033.1"/>
    </source>
</evidence>
<evidence type="ECO:0000256" key="11">
    <source>
        <dbReference type="SAM" id="Phobius"/>
    </source>
</evidence>
<dbReference type="InterPro" id="IPR016197">
    <property type="entry name" value="Chromo-like_dom_sf"/>
</dbReference>
<feature type="region of interest" description="Disordered" evidence="10">
    <location>
        <begin position="1309"/>
        <end position="1334"/>
    </location>
</feature>